<gene>
    <name evidence="2" type="ORF">HO173_003165</name>
</gene>
<dbReference type="GeneID" id="59284834"/>
<feature type="compositionally biased region" description="Polar residues" evidence="1">
    <location>
        <begin position="186"/>
        <end position="195"/>
    </location>
</feature>
<reference evidence="2 3" key="1">
    <citation type="journal article" date="2020" name="Genomics">
        <title>Complete, high-quality genomes from long-read metagenomic sequencing of two wolf lichen thalli reveals enigmatic genome architecture.</title>
        <authorList>
            <person name="McKenzie S.K."/>
            <person name="Walston R.F."/>
            <person name="Allen J.L."/>
        </authorList>
    </citation>
    <scope>NUCLEOTIDE SEQUENCE [LARGE SCALE GENOMIC DNA]</scope>
    <source>
        <strain evidence="2">WasteWater2</strain>
    </source>
</reference>
<feature type="region of interest" description="Disordered" evidence="1">
    <location>
        <begin position="89"/>
        <end position="217"/>
    </location>
</feature>
<dbReference type="EMBL" id="JACCJC010000008">
    <property type="protein sequence ID" value="KAF6238659.1"/>
    <property type="molecule type" value="Genomic_DNA"/>
</dbReference>
<comment type="caution">
    <text evidence="2">The sequence shown here is derived from an EMBL/GenBank/DDBJ whole genome shotgun (WGS) entry which is preliminary data.</text>
</comment>
<dbReference type="Proteomes" id="UP000578531">
    <property type="component" value="Unassembled WGS sequence"/>
</dbReference>
<evidence type="ECO:0000313" key="3">
    <source>
        <dbReference type="Proteomes" id="UP000578531"/>
    </source>
</evidence>
<feature type="compositionally biased region" description="Low complexity" evidence="1">
    <location>
        <begin position="104"/>
        <end position="117"/>
    </location>
</feature>
<name>A0A8H6G190_9LECA</name>
<dbReference type="AlphaFoldDB" id="A0A8H6G190"/>
<evidence type="ECO:0000313" key="2">
    <source>
        <dbReference type="EMBL" id="KAF6238659.1"/>
    </source>
</evidence>
<keyword evidence="3" id="KW-1185">Reference proteome</keyword>
<organism evidence="2 3">
    <name type="scientific">Letharia columbiana</name>
    <dbReference type="NCBI Taxonomy" id="112416"/>
    <lineage>
        <taxon>Eukaryota</taxon>
        <taxon>Fungi</taxon>
        <taxon>Dikarya</taxon>
        <taxon>Ascomycota</taxon>
        <taxon>Pezizomycotina</taxon>
        <taxon>Lecanoromycetes</taxon>
        <taxon>OSLEUM clade</taxon>
        <taxon>Lecanoromycetidae</taxon>
        <taxon>Lecanorales</taxon>
        <taxon>Lecanorineae</taxon>
        <taxon>Parmeliaceae</taxon>
        <taxon>Letharia</taxon>
    </lineage>
</organism>
<feature type="compositionally biased region" description="Basic and acidic residues" evidence="1">
    <location>
        <begin position="170"/>
        <end position="185"/>
    </location>
</feature>
<feature type="region of interest" description="Disordered" evidence="1">
    <location>
        <begin position="34"/>
        <end position="56"/>
    </location>
</feature>
<evidence type="ECO:0000256" key="1">
    <source>
        <dbReference type="SAM" id="MobiDB-lite"/>
    </source>
</evidence>
<dbReference type="OrthoDB" id="5408549at2759"/>
<sequence>MTSINLDSIQFYQPPAKADLADKRPSVASVGDVPLVYGEGYTPTVPRSNGGWGEPLNDYDLIEVLESTGSSSKDPLDFLSYKRAQELQQSGLRLDEDKGANTDSSSSVHSRSDGSTSEQGEGHCSLNTPRPSEAGSEAGTEDPISDPPPPPLSNPLLSSMYGTEISFKNIEPRHSCGGKEKEDRGTSGNTDNIIQYSLPLPSASPNPETPLISWRSPHREDTIGSAADPARLPWMWSPTSLTDNEPVIAMDATDIRGSSKRTADNAGLNESGEGVYRLEKARREGQYAGTCPRGCV</sequence>
<protein>
    <submittedName>
        <fullName evidence="2">Uncharacterized protein</fullName>
    </submittedName>
</protein>
<proteinExistence type="predicted"/>
<dbReference type="RefSeq" id="XP_037167958.1">
    <property type="nucleotide sequence ID" value="XM_037305093.1"/>
</dbReference>
<accession>A0A8H6G190</accession>